<dbReference type="Proteomes" id="UP000821845">
    <property type="component" value="Chromosome 5"/>
</dbReference>
<accession>A0ACB7S7U1</accession>
<evidence type="ECO:0000313" key="2">
    <source>
        <dbReference type="Proteomes" id="UP000821845"/>
    </source>
</evidence>
<dbReference type="EMBL" id="CM023485">
    <property type="protein sequence ID" value="KAH6929748.1"/>
    <property type="molecule type" value="Genomic_DNA"/>
</dbReference>
<protein>
    <submittedName>
        <fullName evidence="1">Uncharacterized protein</fullName>
    </submittedName>
</protein>
<keyword evidence="2" id="KW-1185">Reference proteome</keyword>
<gene>
    <name evidence="1" type="ORF">HPB50_005607</name>
</gene>
<comment type="caution">
    <text evidence="1">The sequence shown here is derived from an EMBL/GenBank/DDBJ whole genome shotgun (WGS) entry which is preliminary data.</text>
</comment>
<reference evidence="1" key="1">
    <citation type="submission" date="2020-05" db="EMBL/GenBank/DDBJ databases">
        <title>Large-scale comparative analyses of tick genomes elucidate their genetic diversity and vector capacities.</title>
        <authorList>
            <person name="Jia N."/>
            <person name="Wang J."/>
            <person name="Shi W."/>
            <person name="Du L."/>
            <person name="Sun Y."/>
            <person name="Zhan W."/>
            <person name="Jiang J."/>
            <person name="Wang Q."/>
            <person name="Zhang B."/>
            <person name="Ji P."/>
            <person name="Sakyi L.B."/>
            <person name="Cui X."/>
            <person name="Yuan T."/>
            <person name="Jiang B."/>
            <person name="Yang W."/>
            <person name="Lam T.T.-Y."/>
            <person name="Chang Q."/>
            <person name="Ding S."/>
            <person name="Wang X."/>
            <person name="Zhu J."/>
            <person name="Ruan X."/>
            <person name="Zhao L."/>
            <person name="Wei J."/>
            <person name="Que T."/>
            <person name="Du C."/>
            <person name="Cheng J."/>
            <person name="Dai P."/>
            <person name="Han X."/>
            <person name="Huang E."/>
            <person name="Gao Y."/>
            <person name="Liu J."/>
            <person name="Shao H."/>
            <person name="Ye R."/>
            <person name="Li L."/>
            <person name="Wei W."/>
            <person name="Wang X."/>
            <person name="Wang C."/>
            <person name="Yang T."/>
            <person name="Huo Q."/>
            <person name="Li W."/>
            <person name="Guo W."/>
            <person name="Chen H."/>
            <person name="Zhou L."/>
            <person name="Ni X."/>
            <person name="Tian J."/>
            <person name="Zhou Y."/>
            <person name="Sheng Y."/>
            <person name="Liu T."/>
            <person name="Pan Y."/>
            <person name="Xia L."/>
            <person name="Li J."/>
            <person name="Zhao F."/>
            <person name="Cao W."/>
        </authorList>
    </citation>
    <scope>NUCLEOTIDE SEQUENCE</scope>
    <source>
        <strain evidence="1">Hyas-2018</strain>
    </source>
</reference>
<organism evidence="1 2">
    <name type="scientific">Hyalomma asiaticum</name>
    <name type="common">Tick</name>
    <dbReference type="NCBI Taxonomy" id="266040"/>
    <lineage>
        <taxon>Eukaryota</taxon>
        <taxon>Metazoa</taxon>
        <taxon>Ecdysozoa</taxon>
        <taxon>Arthropoda</taxon>
        <taxon>Chelicerata</taxon>
        <taxon>Arachnida</taxon>
        <taxon>Acari</taxon>
        <taxon>Parasitiformes</taxon>
        <taxon>Ixodida</taxon>
        <taxon>Ixodoidea</taxon>
        <taxon>Ixodidae</taxon>
        <taxon>Hyalomminae</taxon>
        <taxon>Hyalomma</taxon>
    </lineage>
</organism>
<sequence>MAAARPGSASAGKKPRSIQIAIEVEPRPDGGGSDDSFSDSSSEDETEDLVVTRRVPREGRRSPARRSPSPSRSPRRSVAEVVVSASDENYDGQRPPCRVHGGYSYGPAGSPAPRIPRRAHRATCRRITACTVPAMGPMMAPQPMYGAIGSAKGTRMDWKLFPDGTLNVTMGPPLKPDDDEKAAKTTKSKTDVAEGEAPPPAPEGEAAPKPKPVGSNMSLARIMTAGFMRPRLPVVFEAVIGPRPGLTPAVLKPPAEQQQSDTQISVVSRFECTCPPPPPSPPPKNEHAHCQELLLELLDRQEQAAQIPQINLITPARREQPMCQRDRRAMHIMEMAASADSAVLEEDRRRPTPLLHIMEKEYDYD</sequence>
<name>A0ACB7S7U1_HYAAI</name>
<proteinExistence type="predicted"/>
<evidence type="ECO:0000313" key="1">
    <source>
        <dbReference type="EMBL" id="KAH6929748.1"/>
    </source>
</evidence>